<evidence type="ECO:0000313" key="6">
    <source>
        <dbReference type="EMBL" id="NXF85870.1"/>
    </source>
</evidence>
<feature type="region of interest" description="Disordered" evidence="4">
    <location>
        <begin position="824"/>
        <end position="895"/>
    </location>
</feature>
<keyword evidence="2" id="KW-0863">Zinc-finger</keyword>
<feature type="region of interest" description="Disordered" evidence="4">
    <location>
        <begin position="725"/>
        <end position="790"/>
    </location>
</feature>
<feature type="compositionally biased region" description="Low complexity" evidence="4">
    <location>
        <begin position="679"/>
        <end position="706"/>
    </location>
</feature>
<accession>A0A7K8X685</accession>
<dbReference type="Proteomes" id="UP000583613">
    <property type="component" value="Unassembled WGS sequence"/>
</dbReference>
<dbReference type="GO" id="GO:0008270">
    <property type="term" value="F:zinc ion binding"/>
    <property type="evidence" value="ECO:0007669"/>
    <property type="project" value="UniProtKB-KW"/>
</dbReference>
<dbReference type="GO" id="GO:0005634">
    <property type="term" value="C:nucleus"/>
    <property type="evidence" value="ECO:0007669"/>
    <property type="project" value="TreeGrafter"/>
</dbReference>
<feature type="region of interest" description="Disordered" evidence="4">
    <location>
        <begin position="168"/>
        <end position="227"/>
    </location>
</feature>
<evidence type="ECO:0000313" key="7">
    <source>
        <dbReference type="Proteomes" id="UP000583613"/>
    </source>
</evidence>
<dbReference type="InterPro" id="IPR013087">
    <property type="entry name" value="Znf_C2H2_type"/>
</dbReference>
<feature type="region of interest" description="Disordered" evidence="4">
    <location>
        <begin position="292"/>
        <end position="460"/>
    </location>
</feature>
<dbReference type="InterPro" id="IPR052445">
    <property type="entry name" value="ZnF-G_patch_domain"/>
</dbReference>
<feature type="domain" description="C2H2-type" evidence="5">
    <location>
        <begin position="73"/>
        <end position="95"/>
    </location>
</feature>
<dbReference type="PANTHER" id="PTHR17614">
    <property type="entry name" value="ZINC FINGER-CONTAINING"/>
    <property type="match status" value="1"/>
</dbReference>
<feature type="compositionally biased region" description="Polar residues" evidence="4">
    <location>
        <begin position="341"/>
        <end position="351"/>
    </location>
</feature>
<name>A0A7K8X685_9PICI</name>
<keyword evidence="1" id="KW-0479">Metal-binding</keyword>
<feature type="region of interest" description="Disordered" evidence="4">
    <location>
        <begin position="678"/>
        <end position="709"/>
    </location>
</feature>
<evidence type="ECO:0000259" key="5">
    <source>
        <dbReference type="PROSITE" id="PS00028"/>
    </source>
</evidence>
<reference evidence="6 7" key="1">
    <citation type="submission" date="2019-09" db="EMBL/GenBank/DDBJ databases">
        <title>Bird 10,000 Genomes (B10K) Project - Family phase.</title>
        <authorList>
            <person name="Zhang G."/>
        </authorList>
    </citation>
    <scope>NUCLEOTIDE SEQUENCE [LARGE SCALE GENOMIC DNA]</scope>
    <source>
        <strain evidence="6">B10K-DU-001-04</strain>
        <tissue evidence="6">Muscle</tissue>
    </source>
</reference>
<feature type="region of interest" description="Disordered" evidence="4">
    <location>
        <begin position="505"/>
        <end position="605"/>
    </location>
</feature>
<gene>
    <name evidence="6" type="primary">Znf804b</name>
    <name evidence="6" type="ORF">EUBBOU_R05688</name>
</gene>
<sequence length="1345" mass="143409">MACYLVISSRHLSNGHYRGIKGVFRGPLCKKGAGAPAAAASSLPPSIAPRTDYAEEEKAAAKALEDVKANFYCDLCDKQYHKHHEFDNHINSYDHAHKQRLKDLKQREFARNVASKSWKDEKKQEKALKRLHQLAELRKQSECISRSGPLLKAPRLVVEKQQSADGSLLCKGGKLPGSSQRSSRREGESLPSSVLDKEQLTVSRQQRPAGRAHTPGGHSSQVFPESANTAPRAGVSFSFWKKVPLKLESSASLFSENCEEAADCSGSLGQTARQAPEGCGSGTLLEEEVTASLDKGPPAVPAPPGLGASASSHGAAEPNMQEDRSSDGAAEDKASALPSFSKATTQLSNVDFSGLREAEQESKLQKPEQLPAAPPSAECPHCPPCPQPSAHRHSGAHLPGQLPELPQQAVPELASARSSSDSAGEVQRERPAESPKPSTGHTEALPRQAGEGKPRALPFLPVVSKDGSTALQWPRELLLFTKSQPCISYGCNPLYFDFRLASRPRGGRRQGAQEARCKGHRQAQPAGENQASALTTQEQTSQQADGHLSKPKKMKGSLTPGRAKQKAVSGAGKGGDGNGQKCIAESLNENPPKVPAHLEGSHSTDLPQQHLQNTALGSSSQHLVQSWEGSRQSIRSKSISFSAFIARLRKPKAAGCHLLCSEEKRGHQEDCRALPDTASCSSDISDSSKDSGGSFLSSKSSSSSRCSESEGCESYRRCWRCPSPPKLSSERHSCSSHSSVSSTRSDLSPTSNHHSRGHPSVRCKGQNKTPGRKGCSHRKHSAGVPPAGTGEAWLCQSRRHRSRKWAQGGTVQCGACWRHSVLQHRDRSKHSRCGHQRLGKGHSRSRSYQSSKSCSTRDSRSSERSSSRISRGSPSGSFPQEAAGSENQTKEEAERVSNIQLGQEETAEDGNGESTASATCFSKALPEDVHGRSQPLAARQLPRTQSERSPGRVCTSERLPNTCGQGLKGRCRSHCALRLAPPAGDIAALPVPDELLGVAAGDRRHRDTSLRRGSTGAPELGNAAEPRSAALSPGTDCDHCLLQDIVQTGAGCQSPSRRSTALQEPPPPLFFSEVQPLLAGCEPVLGDSPAALPSSSYSGVAHSIETKEELPVVAMDCARAEGSSGPVCAHAAQHPGGTVSDPEGCRESLCPPFPQQPVTFSPEEVDKYRLLQLQAQQHMQKQLLAKQLKAVPCPGPAAAAAALPAQQQGTLTTVHHTLLQRFVLSAALHPHGSHLSLAPLHPLSQAHFVPMSLSPLSPALLPTHPALLAGHPLHLVAGSPLQASPLLLPALPHAACLPALLTPQLHPAPLAHPLLQSQEPHQHSCSSQSQQLLSAKEVFSVSSYL</sequence>
<dbReference type="PROSITE" id="PS00028">
    <property type="entry name" value="ZINC_FINGER_C2H2_1"/>
    <property type="match status" value="1"/>
</dbReference>
<feature type="compositionally biased region" description="Basic and acidic residues" evidence="4">
    <location>
        <begin position="855"/>
        <end position="866"/>
    </location>
</feature>
<dbReference type="OrthoDB" id="4822at2759"/>
<feature type="compositionally biased region" description="Polar residues" evidence="4">
    <location>
        <begin position="527"/>
        <end position="544"/>
    </location>
</feature>
<dbReference type="PANTHER" id="PTHR17614:SF12">
    <property type="entry name" value="ZINC FINGER PROTEIN 804B"/>
    <property type="match status" value="1"/>
</dbReference>
<feature type="compositionally biased region" description="Basic residues" evidence="4">
    <location>
        <begin position="826"/>
        <end position="845"/>
    </location>
</feature>
<feature type="compositionally biased region" description="Low complexity" evidence="4">
    <location>
        <begin position="735"/>
        <end position="751"/>
    </location>
</feature>
<proteinExistence type="predicted"/>
<dbReference type="EMBL" id="VWZE01002717">
    <property type="protein sequence ID" value="NXF85870.1"/>
    <property type="molecule type" value="Genomic_DNA"/>
</dbReference>
<feature type="compositionally biased region" description="Basic and acidic residues" evidence="4">
    <location>
        <begin position="354"/>
        <end position="366"/>
    </location>
</feature>
<feature type="compositionally biased region" description="Low complexity" evidence="4">
    <location>
        <begin position="867"/>
        <end position="877"/>
    </location>
</feature>
<feature type="compositionally biased region" description="Basic and acidic residues" evidence="4">
    <location>
        <begin position="321"/>
        <end position="334"/>
    </location>
</feature>
<feature type="region of interest" description="Disordered" evidence="4">
    <location>
        <begin position="926"/>
        <end position="954"/>
    </location>
</feature>
<feature type="region of interest" description="Disordered" evidence="4">
    <location>
        <begin position="1002"/>
        <end position="1029"/>
    </location>
</feature>
<comment type="caution">
    <text evidence="6">The sequence shown here is derived from an EMBL/GenBank/DDBJ whole genome shotgun (WGS) entry which is preliminary data.</text>
</comment>
<evidence type="ECO:0000256" key="2">
    <source>
        <dbReference type="ARBA" id="ARBA00022771"/>
    </source>
</evidence>
<organism evidence="6 7">
    <name type="scientific">Eubucco bourcierii</name>
    <name type="common">red-headed barbet</name>
    <dbReference type="NCBI Taxonomy" id="91767"/>
    <lineage>
        <taxon>Eukaryota</taxon>
        <taxon>Metazoa</taxon>
        <taxon>Chordata</taxon>
        <taxon>Craniata</taxon>
        <taxon>Vertebrata</taxon>
        <taxon>Euteleostomi</taxon>
        <taxon>Archelosauria</taxon>
        <taxon>Archosauria</taxon>
        <taxon>Dinosauria</taxon>
        <taxon>Saurischia</taxon>
        <taxon>Theropoda</taxon>
        <taxon>Coelurosauria</taxon>
        <taxon>Aves</taxon>
        <taxon>Neognathae</taxon>
        <taxon>Neoaves</taxon>
        <taxon>Telluraves</taxon>
        <taxon>Coraciimorphae</taxon>
        <taxon>Piciformes</taxon>
        <taxon>Ramphastidae</taxon>
        <taxon>Eubucco</taxon>
    </lineage>
</organism>
<feature type="compositionally biased region" description="Low complexity" evidence="4">
    <location>
        <begin position="305"/>
        <end position="318"/>
    </location>
</feature>
<keyword evidence="7" id="KW-1185">Reference proteome</keyword>
<evidence type="ECO:0000256" key="4">
    <source>
        <dbReference type="SAM" id="MobiDB-lite"/>
    </source>
</evidence>
<protein>
    <submittedName>
        <fullName evidence="6">Z804B protein</fullName>
    </submittedName>
</protein>
<keyword evidence="3" id="KW-0862">Zinc</keyword>
<evidence type="ECO:0000256" key="1">
    <source>
        <dbReference type="ARBA" id="ARBA00022723"/>
    </source>
</evidence>
<feature type="non-terminal residue" evidence="6">
    <location>
        <position position="1345"/>
    </location>
</feature>
<feature type="non-terminal residue" evidence="6">
    <location>
        <position position="1"/>
    </location>
</feature>
<feature type="compositionally biased region" description="Basic residues" evidence="4">
    <location>
        <begin position="770"/>
        <end position="781"/>
    </location>
</feature>
<evidence type="ECO:0000256" key="3">
    <source>
        <dbReference type="ARBA" id="ARBA00022833"/>
    </source>
</evidence>
<feature type="compositionally biased region" description="Polar residues" evidence="4">
    <location>
        <begin position="217"/>
        <end position="227"/>
    </location>
</feature>